<comment type="caution">
    <text evidence="2">The sequence shown here is derived from an EMBL/GenBank/DDBJ whole genome shotgun (WGS) entry which is preliminary data.</text>
</comment>
<gene>
    <name evidence="2" type="ORF">PFRI_23660</name>
</gene>
<dbReference type="Proteomes" id="UP000184514">
    <property type="component" value="Unassembled WGS sequence"/>
</dbReference>
<dbReference type="RefSeq" id="WP_084649673.1">
    <property type="nucleotide sequence ID" value="NZ_MLCB01000143.1"/>
</dbReference>
<feature type="chain" id="PRO_5012273463" evidence="1">
    <location>
        <begin position="21"/>
        <end position="170"/>
    </location>
</feature>
<keyword evidence="3" id="KW-1185">Reference proteome</keyword>
<reference evidence="2 3" key="1">
    <citation type="submission" date="2016-10" db="EMBL/GenBank/DDBJ databases">
        <title>Genome sequence of Planktotalea frisia SH6-1.</title>
        <authorList>
            <person name="Poehlein A."/>
            <person name="Bakenhus I."/>
            <person name="Voget S."/>
            <person name="Brinkhoff T."/>
            <person name="Simon M."/>
        </authorList>
    </citation>
    <scope>NUCLEOTIDE SEQUENCE [LARGE SCALE GENOMIC DNA]</scope>
    <source>
        <strain evidence="2 3">SH6-1</strain>
    </source>
</reference>
<evidence type="ECO:0000313" key="3">
    <source>
        <dbReference type="Proteomes" id="UP000184514"/>
    </source>
</evidence>
<sequence>MPHKSIITLASICFASIAAAGTSVPSKAMRGFAEHCFSPYLTAEKATTRLGMTGVRLEFYDLDPFSSAAPSPVTGRAAKVGTDRRCEVAFDGDHAAQAAKTAVDALTSQGIVTPAALPSSFQSTTGTEILAARQLNPKRIAVVHVGTRKGPGGIETFMTVERLLPSELKD</sequence>
<evidence type="ECO:0000256" key="1">
    <source>
        <dbReference type="SAM" id="SignalP"/>
    </source>
</evidence>
<dbReference type="STRING" id="696762.PFRI_23660"/>
<dbReference type="AlphaFoldDB" id="A0A1L9NW09"/>
<feature type="signal peptide" evidence="1">
    <location>
        <begin position="1"/>
        <end position="20"/>
    </location>
</feature>
<dbReference type="EMBL" id="MLCB01000143">
    <property type="protein sequence ID" value="OJI93466.1"/>
    <property type="molecule type" value="Genomic_DNA"/>
</dbReference>
<evidence type="ECO:0000313" key="2">
    <source>
        <dbReference type="EMBL" id="OJI93466.1"/>
    </source>
</evidence>
<name>A0A1L9NW09_9RHOB</name>
<protein>
    <submittedName>
        <fullName evidence="2">Uncharacterized protein</fullName>
    </submittedName>
</protein>
<proteinExistence type="predicted"/>
<accession>A0A1L9NW09</accession>
<organism evidence="2 3">
    <name type="scientific">Planktotalea frisia</name>
    <dbReference type="NCBI Taxonomy" id="696762"/>
    <lineage>
        <taxon>Bacteria</taxon>
        <taxon>Pseudomonadati</taxon>
        <taxon>Pseudomonadota</taxon>
        <taxon>Alphaproteobacteria</taxon>
        <taxon>Rhodobacterales</taxon>
        <taxon>Paracoccaceae</taxon>
        <taxon>Planktotalea</taxon>
    </lineage>
</organism>
<keyword evidence="1" id="KW-0732">Signal</keyword>